<proteinExistence type="predicted"/>
<dbReference type="AlphaFoldDB" id="A0A7Y1LIZ7"/>
<dbReference type="SUPFAM" id="SSF51679">
    <property type="entry name" value="Bacterial luciferase-like"/>
    <property type="match status" value="1"/>
</dbReference>
<name>A0A7Y1LIZ7_9PSED</name>
<dbReference type="InterPro" id="IPR036661">
    <property type="entry name" value="Luciferase-like_sf"/>
</dbReference>
<dbReference type="InterPro" id="IPR011251">
    <property type="entry name" value="Luciferase-like_dom"/>
</dbReference>
<accession>A0A7Y1LIZ7</accession>
<feature type="domain" description="Luciferase-like" evidence="5">
    <location>
        <begin position="29"/>
        <end position="240"/>
    </location>
</feature>
<dbReference type="Gene3D" id="3.20.20.30">
    <property type="entry name" value="Luciferase-like domain"/>
    <property type="match status" value="1"/>
</dbReference>
<gene>
    <name evidence="6" type="ORF">HBO18_22855</name>
</gene>
<keyword evidence="4" id="KW-0503">Monooxygenase</keyword>
<dbReference type="InterPro" id="IPR051260">
    <property type="entry name" value="Diverse_substr_monoxygenases"/>
</dbReference>
<dbReference type="GO" id="GO:0016705">
    <property type="term" value="F:oxidoreductase activity, acting on paired donors, with incorporation or reduction of molecular oxygen"/>
    <property type="evidence" value="ECO:0007669"/>
    <property type="project" value="InterPro"/>
</dbReference>
<dbReference type="InterPro" id="IPR020020">
    <property type="entry name" value="Luciferase-type_oxidoreductase"/>
</dbReference>
<reference evidence="6 7" key="1">
    <citation type="journal article" date="2020" name="Front. Microbiol.">
        <title>Genetic Organization of the aprX-lipA2 Operon Affects the Proteolytic Potential of Pseudomonas Species in Milk.</title>
        <authorList>
            <person name="Maier C."/>
            <person name="Huptas C."/>
            <person name="von Neubeck M."/>
            <person name="Scherer S."/>
            <person name="Wenning M."/>
            <person name="Lucking G."/>
        </authorList>
    </citation>
    <scope>NUCLEOTIDE SEQUENCE [LARGE SCALE GENOMIC DNA]</scope>
    <source>
        <strain evidence="6 7">WS 4997</strain>
    </source>
</reference>
<dbReference type="Pfam" id="PF00296">
    <property type="entry name" value="Bac_luciferase"/>
    <property type="match status" value="1"/>
</dbReference>
<evidence type="ECO:0000256" key="3">
    <source>
        <dbReference type="ARBA" id="ARBA00023002"/>
    </source>
</evidence>
<dbReference type="NCBIfam" id="TIGR03571">
    <property type="entry name" value="lucif_BA3436"/>
    <property type="match status" value="1"/>
</dbReference>
<evidence type="ECO:0000313" key="7">
    <source>
        <dbReference type="Proteomes" id="UP000583279"/>
    </source>
</evidence>
<evidence type="ECO:0000256" key="1">
    <source>
        <dbReference type="ARBA" id="ARBA00022630"/>
    </source>
</evidence>
<sequence>MIGQMQTSDDSNRTHPAFSRVFAPGHLTFGLIAPLEGYPDRMAPTMQDHVDLARQADIAGFSAIWLRDVPLLDPEFGDAGQMFDPLVYAAHLGVVTQRICIGTAGVVLTLRDPLMVAKQAATLDVLLQGRFLLGLSTGDRPSEYPAFSREFDNRAQRFREGCEVLRIATQQAFPTYEFCHYGRLDGTLDLLPKPWSTAMPMLAVGRCGQDMKWLASNMDGWLWHQSDFGSLPNLIEQWRSCSAPGTFKPYGYATFFNLEENPDAPLKVGRGISTGRNALIDLWERQQAQGVSHVALNLKPLRRPAKDVLQELAEYVLPHFPAQGANLV</sequence>
<dbReference type="GO" id="GO:0004497">
    <property type="term" value="F:monooxygenase activity"/>
    <property type="evidence" value="ECO:0007669"/>
    <property type="project" value="UniProtKB-KW"/>
</dbReference>
<comment type="caution">
    <text evidence="6">The sequence shown here is derived from an EMBL/GenBank/DDBJ whole genome shotgun (WGS) entry which is preliminary data.</text>
</comment>
<dbReference type="PANTHER" id="PTHR30011:SF16">
    <property type="entry name" value="C2H2 FINGER DOMAIN TRANSCRIPTION FACTOR (EUROFUNG)-RELATED"/>
    <property type="match status" value="1"/>
</dbReference>
<evidence type="ECO:0000256" key="2">
    <source>
        <dbReference type="ARBA" id="ARBA00022643"/>
    </source>
</evidence>
<organism evidence="6 7">
    <name type="scientific">Pseudomonas lactis</name>
    <dbReference type="NCBI Taxonomy" id="1615674"/>
    <lineage>
        <taxon>Bacteria</taxon>
        <taxon>Pseudomonadati</taxon>
        <taxon>Pseudomonadota</taxon>
        <taxon>Gammaproteobacteria</taxon>
        <taxon>Pseudomonadales</taxon>
        <taxon>Pseudomonadaceae</taxon>
        <taxon>Pseudomonas</taxon>
    </lineage>
</organism>
<evidence type="ECO:0000256" key="4">
    <source>
        <dbReference type="ARBA" id="ARBA00023033"/>
    </source>
</evidence>
<protein>
    <submittedName>
        <fullName evidence="6">LLM class oxidoreductase</fullName>
    </submittedName>
</protein>
<keyword evidence="2" id="KW-0288">FMN</keyword>
<dbReference type="Proteomes" id="UP000583279">
    <property type="component" value="Unassembled WGS sequence"/>
</dbReference>
<keyword evidence="3" id="KW-0560">Oxidoreductase</keyword>
<keyword evidence="1" id="KW-0285">Flavoprotein</keyword>
<evidence type="ECO:0000259" key="5">
    <source>
        <dbReference type="Pfam" id="PF00296"/>
    </source>
</evidence>
<dbReference type="PANTHER" id="PTHR30011">
    <property type="entry name" value="ALKANESULFONATE MONOOXYGENASE-RELATED"/>
    <property type="match status" value="1"/>
</dbReference>
<evidence type="ECO:0000313" key="6">
    <source>
        <dbReference type="EMBL" id="NNA46963.1"/>
    </source>
</evidence>
<dbReference type="EMBL" id="JAAQYK010000008">
    <property type="protein sequence ID" value="NNA46963.1"/>
    <property type="molecule type" value="Genomic_DNA"/>
</dbReference>
<dbReference type="RefSeq" id="WP_044270574.1">
    <property type="nucleotide sequence ID" value="NZ_JAAQYK010000008.1"/>
</dbReference>